<feature type="transmembrane region" description="Helical" evidence="1">
    <location>
        <begin position="200"/>
        <end position="221"/>
    </location>
</feature>
<accession>F0IAH9</accession>
<keyword evidence="1" id="KW-0472">Membrane</keyword>
<dbReference type="RefSeq" id="WP_002907674.1">
    <property type="nucleotide sequence ID" value="NZ_GL872408.1"/>
</dbReference>
<dbReference type="AlphaFoldDB" id="F0IAH9"/>
<dbReference type="Proteomes" id="UP000003351">
    <property type="component" value="Unassembled WGS sequence"/>
</dbReference>
<name>F0IAH9_STRSA</name>
<keyword evidence="1" id="KW-0812">Transmembrane</keyword>
<feature type="transmembrane region" description="Helical" evidence="1">
    <location>
        <begin position="116"/>
        <end position="137"/>
    </location>
</feature>
<dbReference type="HOGENOM" id="CLU_705783_0_0_9"/>
<gene>
    <name evidence="2" type="ORF">HMPREF9382_1814</name>
</gene>
<evidence type="ECO:0000313" key="2">
    <source>
        <dbReference type="EMBL" id="EGD31137.1"/>
    </source>
</evidence>
<organism evidence="2 3">
    <name type="scientific">Streptococcus sanguinis SK115</name>
    <dbReference type="NCBI Taxonomy" id="888810"/>
    <lineage>
        <taxon>Bacteria</taxon>
        <taxon>Bacillati</taxon>
        <taxon>Bacillota</taxon>
        <taxon>Bacilli</taxon>
        <taxon>Lactobacillales</taxon>
        <taxon>Streptococcaceae</taxon>
        <taxon>Streptococcus</taxon>
    </lineage>
</organism>
<protein>
    <submittedName>
        <fullName evidence="2">Uncharacterized protein</fullName>
    </submittedName>
</protein>
<keyword evidence="1" id="KW-1133">Transmembrane helix</keyword>
<sequence length="396" mass="47013">MDRLRKKRLFTIIWIIAFVVAAGQGKYLVSLFLFILIPLMIFWWRKELVSKIKEKINIFKDVKQKKYFLITESNHTSDIVRRREIGDIVLEIVGLSFVAILLGYSLIMKVFPKTELYFKNIVLVVLGIMLVIFLVSVLNNLRYYWTSLYYYIIPFIFIVICRQDVVKKSNILMFFLWIAVAYLIFAMSLPIYILRKITNNIILLSIFISVIIPIVFNHLLVKYIMEYINQSRSDIDIYKQMIHQYKIPKAIVDYIYKTPETFKMFNTIIDKWTTNETSSILGTMNFLCISSYSLGSFIINMKLKLGDSKAKEIYSELIAQEKTSKSDDSQTYSKIRDCIFYGGESYKNRIIDNLKYRELIDKVEFSKTKHTIRHNCFINLLKKLWNWINNRLRSWI</sequence>
<proteinExistence type="predicted"/>
<evidence type="ECO:0000313" key="3">
    <source>
        <dbReference type="Proteomes" id="UP000003351"/>
    </source>
</evidence>
<feature type="transmembrane region" description="Helical" evidence="1">
    <location>
        <begin position="172"/>
        <end position="194"/>
    </location>
</feature>
<feature type="transmembrane region" description="Helical" evidence="1">
    <location>
        <begin position="88"/>
        <end position="107"/>
    </location>
</feature>
<feature type="transmembrane region" description="Helical" evidence="1">
    <location>
        <begin position="12"/>
        <end position="44"/>
    </location>
</feature>
<evidence type="ECO:0000256" key="1">
    <source>
        <dbReference type="SAM" id="Phobius"/>
    </source>
</evidence>
<dbReference type="EMBL" id="AEXW01000008">
    <property type="protein sequence ID" value="EGD31137.1"/>
    <property type="molecule type" value="Genomic_DNA"/>
</dbReference>
<dbReference type="PATRIC" id="fig|888810.3.peg.1775"/>
<feature type="transmembrane region" description="Helical" evidence="1">
    <location>
        <begin position="143"/>
        <end position="160"/>
    </location>
</feature>
<comment type="caution">
    <text evidence="2">The sequence shown here is derived from an EMBL/GenBank/DDBJ whole genome shotgun (WGS) entry which is preliminary data.</text>
</comment>
<reference evidence="2 3" key="1">
    <citation type="submission" date="2011-02" db="EMBL/GenBank/DDBJ databases">
        <authorList>
            <person name="Muzny D."/>
            <person name="Qin X."/>
            <person name="Deng J."/>
            <person name="Jiang H."/>
            <person name="Liu Y."/>
            <person name="Qu J."/>
            <person name="Song X.-Z."/>
            <person name="Zhang L."/>
            <person name="Thornton R."/>
            <person name="Coyle M."/>
            <person name="Francisco L."/>
            <person name="Jackson L."/>
            <person name="Javaid M."/>
            <person name="Korchina V."/>
            <person name="Kovar C."/>
            <person name="Mata R."/>
            <person name="Mathew T."/>
            <person name="Ngo R."/>
            <person name="Nguyen L."/>
            <person name="Nguyen N."/>
            <person name="Okwuonu G."/>
            <person name="Ongeri F."/>
            <person name="Pham C."/>
            <person name="Simmons D."/>
            <person name="Wilczek-Boney K."/>
            <person name="Hale W."/>
            <person name="Jakkamsetti A."/>
            <person name="Pham P."/>
            <person name="Ruth R."/>
            <person name="San Lucas F."/>
            <person name="Warren J."/>
            <person name="Zhang J."/>
            <person name="Zhao Z."/>
            <person name="Zhou C."/>
            <person name="Zhu D."/>
            <person name="Lee S."/>
            <person name="Bess C."/>
            <person name="Blankenburg K."/>
            <person name="Forbes L."/>
            <person name="Fu Q."/>
            <person name="Gubbala S."/>
            <person name="Hirani K."/>
            <person name="Jayaseelan J.C."/>
            <person name="Lara F."/>
            <person name="Munidasa M."/>
            <person name="Palculict T."/>
            <person name="Patil S."/>
            <person name="Pu L.-L."/>
            <person name="Saada N."/>
            <person name="Tang L."/>
            <person name="Weissenberger G."/>
            <person name="Zhu Y."/>
            <person name="Hemphill L."/>
            <person name="Shang Y."/>
            <person name="Youmans B."/>
            <person name="Ayvaz T."/>
            <person name="Ross M."/>
            <person name="Santibanez J."/>
            <person name="Aqrawi P."/>
            <person name="Gross S."/>
            <person name="Joshi V."/>
            <person name="Fowler G."/>
            <person name="Nazareth L."/>
            <person name="Reid J."/>
            <person name="Worley K."/>
            <person name="Petrosino J."/>
            <person name="Highlander S."/>
            <person name="Gibbs R."/>
        </authorList>
    </citation>
    <scope>NUCLEOTIDE SEQUENCE [LARGE SCALE GENOMIC DNA]</scope>
    <source>
        <strain evidence="2 3">SK115</strain>
    </source>
</reference>